<keyword evidence="9 10" id="KW-0472">Membrane</keyword>
<organism evidence="11 12">
    <name type="scientific">Eruca vesicaria subsp. sativa</name>
    <name type="common">Garden rocket</name>
    <name type="synonym">Eruca sativa</name>
    <dbReference type="NCBI Taxonomy" id="29727"/>
    <lineage>
        <taxon>Eukaryota</taxon>
        <taxon>Viridiplantae</taxon>
        <taxon>Streptophyta</taxon>
        <taxon>Embryophyta</taxon>
        <taxon>Tracheophyta</taxon>
        <taxon>Spermatophyta</taxon>
        <taxon>Magnoliopsida</taxon>
        <taxon>eudicotyledons</taxon>
        <taxon>Gunneridae</taxon>
        <taxon>Pentapetalae</taxon>
        <taxon>rosids</taxon>
        <taxon>malvids</taxon>
        <taxon>Brassicales</taxon>
        <taxon>Brassicaceae</taxon>
        <taxon>Brassiceae</taxon>
        <taxon>Eruca</taxon>
    </lineage>
</organism>
<feature type="transmembrane region" description="Helical" evidence="10">
    <location>
        <begin position="155"/>
        <end position="174"/>
    </location>
</feature>
<evidence type="ECO:0000256" key="1">
    <source>
        <dbReference type="ARBA" id="ARBA00004477"/>
    </source>
</evidence>
<feature type="transmembrane region" description="Helical" evidence="10">
    <location>
        <begin position="41"/>
        <end position="60"/>
    </location>
</feature>
<evidence type="ECO:0000256" key="8">
    <source>
        <dbReference type="ARBA" id="ARBA00022989"/>
    </source>
</evidence>
<evidence type="ECO:0000256" key="5">
    <source>
        <dbReference type="ARBA" id="ARBA00022679"/>
    </source>
</evidence>
<dbReference type="InterPro" id="IPR004856">
    <property type="entry name" value="Glyco_trans_ALG6/ALG8"/>
</dbReference>
<gene>
    <name evidence="11" type="ORF">ERUC_LOCUS3012</name>
</gene>
<evidence type="ECO:0000313" key="11">
    <source>
        <dbReference type="EMBL" id="CAH8301617.1"/>
    </source>
</evidence>
<dbReference type="Proteomes" id="UP001642260">
    <property type="component" value="Unassembled WGS sequence"/>
</dbReference>
<protein>
    <recommendedName>
        <fullName evidence="10">Alpha-1,3-glucosyltransferase</fullName>
        <ecNumber evidence="10">2.4.1.-</ecNumber>
    </recommendedName>
</protein>
<evidence type="ECO:0000256" key="7">
    <source>
        <dbReference type="ARBA" id="ARBA00022824"/>
    </source>
</evidence>
<evidence type="ECO:0000256" key="4">
    <source>
        <dbReference type="ARBA" id="ARBA00022676"/>
    </source>
</evidence>
<reference evidence="11 12" key="1">
    <citation type="submission" date="2022-03" db="EMBL/GenBank/DDBJ databases">
        <authorList>
            <person name="Macdonald S."/>
            <person name="Ahmed S."/>
            <person name="Newling K."/>
        </authorList>
    </citation>
    <scope>NUCLEOTIDE SEQUENCE [LARGE SCALE GENOMIC DNA]</scope>
</reference>
<dbReference type="PANTHER" id="PTHR12413">
    <property type="entry name" value="DOLICHYL GLYCOSYLTRANSFERASE"/>
    <property type="match status" value="1"/>
</dbReference>
<comment type="similarity">
    <text evidence="3 10">Belongs to the ALG6/ALG8 glucosyltransferase family.</text>
</comment>
<evidence type="ECO:0000256" key="2">
    <source>
        <dbReference type="ARBA" id="ARBA00004922"/>
    </source>
</evidence>
<dbReference type="Pfam" id="PF03155">
    <property type="entry name" value="Alg6_Alg8"/>
    <property type="match status" value="1"/>
</dbReference>
<evidence type="ECO:0000313" key="12">
    <source>
        <dbReference type="Proteomes" id="UP001642260"/>
    </source>
</evidence>
<dbReference type="GO" id="GO:0005789">
    <property type="term" value="C:endoplasmic reticulum membrane"/>
    <property type="evidence" value="ECO:0007669"/>
    <property type="project" value="UniProtKB-SubCell"/>
</dbReference>
<evidence type="ECO:0000256" key="9">
    <source>
        <dbReference type="ARBA" id="ARBA00023136"/>
    </source>
</evidence>
<name>A0ABC8IWC8_ERUVS</name>
<comment type="pathway">
    <text evidence="2 10">Protein modification; protein glycosylation.</text>
</comment>
<keyword evidence="5 10" id="KW-0808">Transferase</keyword>
<accession>A0ABC8IWC8</accession>
<dbReference type="EC" id="2.4.1.-" evidence="10"/>
<evidence type="ECO:0000256" key="10">
    <source>
        <dbReference type="RuleBase" id="RU363110"/>
    </source>
</evidence>
<dbReference type="PANTHER" id="PTHR12413:SF2">
    <property type="entry name" value="DOLICHYL PYROPHOSPHATE GLC1MAN9GLCNAC2 ALPHA-1,3-GLUCOSYLTRANSFERASE-RELATED"/>
    <property type="match status" value="1"/>
</dbReference>
<evidence type="ECO:0000256" key="3">
    <source>
        <dbReference type="ARBA" id="ARBA00008715"/>
    </source>
</evidence>
<feature type="transmembrane region" description="Helical" evidence="10">
    <location>
        <begin position="108"/>
        <end position="130"/>
    </location>
</feature>
<dbReference type="GO" id="GO:0016757">
    <property type="term" value="F:glycosyltransferase activity"/>
    <property type="evidence" value="ECO:0007669"/>
    <property type="project" value="UniProtKB-KW"/>
</dbReference>
<proteinExistence type="inferred from homology"/>
<sequence length="208" mass="24203">MLCFFFFWLQCQITPLTTFVKVLLSITPCLIKAWRKPQPGLVARWIAYAYTCGFLFGWHVHEKASLHFTIPLAIVAVQSLEDAKHYFLVSIVSCYSLFPLLYEPQEYPIKVLLLLLHAMVMWLGFSAQYLDEKALKKEKAGEIKSKFEIGRVEKTYLIGLVLVEIVSQFLHPYFLGDRYAFMPLMLISTYCAVGIMYTWIWQLRKILA</sequence>
<keyword evidence="6 10" id="KW-0812">Transmembrane</keyword>
<comment type="caution">
    <text evidence="11">The sequence shown here is derived from an EMBL/GenBank/DDBJ whole genome shotgun (WGS) entry which is preliminary data.</text>
</comment>
<keyword evidence="12" id="KW-1185">Reference proteome</keyword>
<dbReference type="AlphaFoldDB" id="A0ABC8IWC8"/>
<feature type="transmembrane region" description="Helical" evidence="10">
    <location>
        <begin position="180"/>
        <end position="200"/>
    </location>
</feature>
<keyword evidence="8 10" id="KW-1133">Transmembrane helix</keyword>
<keyword evidence="7 10" id="KW-0256">Endoplasmic reticulum</keyword>
<comment type="caution">
    <text evidence="10">Lacks conserved residue(s) required for the propagation of feature annotation.</text>
</comment>
<keyword evidence="4 10" id="KW-0328">Glycosyltransferase</keyword>
<comment type="subcellular location">
    <subcellularLocation>
        <location evidence="1 10">Endoplasmic reticulum membrane</location>
        <topology evidence="1 10">Multi-pass membrane protein</topology>
    </subcellularLocation>
</comment>
<dbReference type="EMBL" id="CAKOAT010055711">
    <property type="protein sequence ID" value="CAH8301617.1"/>
    <property type="molecule type" value="Genomic_DNA"/>
</dbReference>
<evidence type="ECO:0000256" key="6">
    <source>
        <dbReference type="ARBA" id="ARBA00022692"/>
    </source>
</evidence>